<dbReference type="SUPFAM" id="SSF53686">
    <property type="entry name" value="Tryptophan synthase beta subunit-like PLP-dependent enzymes"/>
    <property type="match status" value="1"/>
</dbReference>
<evidence type="ECO:0000256" key="2">
    <source>
        <dbReference type="ARBA" id="ARBA00008639"/>
    </source>
</evidence>
<protein>
    <submittedName>
        <fullName evidence="5">Pyridoxal-phosphate dependent enzyme</fullName>
    </submittedName>
</protein>
<evidence type="ECO:0000313" key="6">
    <source>
        <dbReference type="Proteomes" id="UP001500604"/>
    </source>
</evidence>
<name>A0ABP8UYG1_9GAMM</name>
<dbReference type="EMBL" id="BAABFL010000016">
    <property type="protein sequence ID" value="GAA4647961.1"/>
    <property type="molecule type" value="Genomic_DNA"/>
</dbReference>
<comment type="cofactor">
    <cofactor evidence="1">
        <name>pyridoxal 5'-phosphate</name>
        <dbReference type="ChEBI" id="CHEBI:597326"/>
    </cofactor>
</comment>
<evidence type="ECO:0000259" key="4">
    <source>
        <dbReference type="Pfam" id="PF00291"/>
    </source>
</evidence>
<gene>
    <name evidence="5" type="ORF">GCM10023116_02230</name>
</gene>
<dbReference type="Pfam" id="PF00291">
    <property type="entry name" value="PALP"/>
    <property type="match status" value="1"/>
</dbReference>
<evidence type="ECO:0000256" key="1">
    <source>
        <dbReference type="ARBA" id="ARBA00001933"/>
    </source>
</evidence>
<accession>A0ABP8UYG1</accession>
<dbReference type="InterPro" id="IPR036052">
    <property type="entry name" value="TrpB-like_PALP_sf"/>
</dbReference>
<dbReference type="InterPro" id="IPR027278">
    <property type="entry name" value="ACCD_DCysDesulf"/>
</dbReference>
<reference evidence="6" key="1">
    <citation type="journal article" date="2019" name="Int. J. Syst. Evol. Microbiol.">
        <title>The Global Catalogue of Microorganisms (GCM) 10K type strain sequencing project: providing services to taxonomists for standard genome sequencing and annotation.</title>
        <authorList>
            <consortium name="The Broad Institute Genomics Platform"/>
            <consortium name="The Broad Institute Genome Sequencing Center for Infectious Disease"/>
            <person name="Wu L."/>
            <person name="Ma J."/>
        </authorList>
    </citation>
    <scope>NUCLEOTIDE SEQUENCE [LARGE SCALE GENOMIC DNA]</scope>
    <source>
        <strain evidence="6">JCM 17805</strain>
    </source>
</reference>
<dbReference type="InterPro" id="IPR001926">
    <property type="entry name" value="TrpB-like_PALP"/>
</dbReference>
<feature type="domain" description="Tryptophan synthase beta chain-like PALP" evidence="4">
    <location>
        <begin position="37"/>
        <end position="301"/>
    </location>
</feature>
<keyword evidence="6" id="KW-1185">Reference proteome</keyword>
<evidence type="ECO:0000313" key="5">
    <source>
        <dbReference type="EMBL" id="GAA4647961.1"/>
    </source>
</evidence>
<keyword evidence="3" id="KW-0663">Pyridoxal phosphate</keyword>
<sequence>MASPSGLIPGLIEPVPLQKLVIQKGPLASIHLDVLRLDLVHPLVSGNKWYKLKYNLDDCHKRGFQTVISFGGAWSNHLHALAAACQVVGVESVGVIRGQKPDVLSPSLKDMQAMGMRLHFVTREAYRRRYDTEFHGELIVALGCDSAVTRIIPEGGSNASAMQGCAEILSLHSIQPVDYDRIATACGTGATLAGLILGAEGKGRFLGVPVLKGGDFLVQDIRKRLMDFGCDYQNWQLRTEFHCGGYARQTDELQQFIRRFYEDTGVPLDRVYTGKLFFALEQLVENGDILPDSRILAIHTGGLQGNRLLVES</sequence>
<dbReference type="PANTHER" id="PTHR43780">
    <property type="entry name" value="1-AMINOCYCLOPROPANE-1-CARBOXYLATE DEAMINASE-RELATED"/>
    <property type="match status" value="1"/>
</dbReference>
<evidence type="ECO:0000256" key="3">
    <source>
        <dbReference type="ARBA" id="ARBA00022898"/>
    </source>
</evidence>
<dbReference type="Gene3D" id="3.40.50.1100">
    <property type="match status" value="2"/>
</dbReference>
<comment type="similarity">
    <text evidence="2">Belongs to the ACC deaminase/D-cysteine desulfhydrase family.</text>
</comment>
<dbReference type="RefSeq" id="WP_345192996.1">
    <property type="nucleotide sequence ID" value="NZ_BAABFL010000016.1"/>
</dbReference>
<dbReference type="PIRSF" id="PIRSF006278">
    <property type="entry name" value="ACCD_DCysDesulf"/>
    <property type="match status" value="1"/>
</dbReference>
<comment type="caution">
    <text evidence="5">The sequence shown here is derived from an EMBL/GenBank/DDBJ whole genome shotgun (WGS) entry which is preliminary data.</text>
</comment>
<dbReference type="PANTHER" id="PTHR43780:SF2">
    <property type="entry name" value="1-AMINOCYCLOPROPANE-1-CARBOXYLATE DEAMINASE-RELATED"/>
    <property type="match status" value="1"/>
</dbReference>
<dbReference type="Proteomes" id="UP001500604">
    <property type="component" value="Unassembled WGS sequence"/>
</dbReference>
<organism evidence="5 6">
    <name type="scientific">Kistimonas scapharcae</name>
    <dbReference type="NCBI Taxonomy" id="1036133"/>
    <lineage>
        <taxon>Bacteria</taxon>
        <taxon>Pseudomonadati</taxon>
        <taxon>Pseudomonadota</taxon>
        <taxon>Gammaproteobacteria</taxon>
        <taxon>Oceanospirillales</taxon>
        <taxon>Endozoicomonadaceae</taxon>
        <taxon>Kistimonas</taxon>
    </lineage>
</organism>
<proteinExistence type="inferred from homology"/>